<dbReference type="InterPro" id="IPR040596">
    <property type="entry name" value="RNase_II_C_S1"/>
</dbReference>
<protein>
    <submittedName>
        <fullName evidence="3">RNB domain-containing protein</fullName>
    </submittedName>
</protein>
<evidence type="ECO:0000313" key="3">
    <source>
        <dbReference type="EMBL" id="REE03536.1"/>
    </source>
</evidence>
<dbReference type="PANTHER" id="PTHR23355:SF42">
    <property type="entry name" value="RIBONUCLEASE II, CHLOROPLASTIC_MITOCHONDRIAL"/>
    <property type="match status" value="1"/>
</dbReference>
<dbReference type="Pfam" id="PF18614">
    <property type="entry name" value="RNase_II_C_S1"/>
    <property type="match status" value="1"/>
</dbReference>
<dbReference type="InterPro" id="IPR012340">
    <property type="entry name" value="NA-bd_OB-fold"/>
</dbReference>
<organism evidence="3 4">
    <name type="scientific">Citricoccus muralis</name>
    <dbReference type="NCBI Taxonomy" id="169134"/>
    <lineage>
        <taxon>Bacteria</taxon>
        <taxon>Bacillati</taxon>
        <taxon>Actinomycetota</taxon>
        <taxon>Actinomycetes</taxon>
        <taxon>Micrococcales</taxon>
        <taxon>Micrococcaceae</taxon>
        <taxon>Citricoccus</taxon>
    </lineage>
</organism>
<dbReference type="GO" id="GO:0000932">
    <property type="term" value="C:P-body"/>
    <property type="evidence" value="ECO:0007669"/>
    <property type="project" value="TreeGrafter"/>
</dbReference>
<dbReference type="RefSeq" id="WP_115931634.1">
    <property type="nucleotide sequence ID" value="NZ_QREH01000001.1"/>
</dbReference>
<keyword evidence="4" id="KW-1185">Reference proteome</keyword>
<gene>
    <name evidence="3" type="ORF">C8E99_1349</name>
</gene>
<dbReference type="SUPFAM" id="SSF50249">
    <property type="entry name" value="Nucleic acid-binding proteins"/>
    <property type="match status" value="1"/>
</dbReference>
<name>A0A3D9LD00_9MICC</name>
<feature type="compositionally biased region" description="Basic and acidic residues" evidence="1">
    <location>
        <begin position="526"/>
        <end position="539"/>
    </location>
</feature>
<evidence type="ECO:0000256" key="1">
    <source>
        <dbReference type="SAM" id="MobiDB-lite"/>
    </source>
</evidence>
<evidence type="ECO:0000259" key="2">
    <source>
        <dbReference type="SMART" id="SM00955"/>
    </source>
</evidence>
<dbReference type="EMBL" id="QREH01000001">
    <property type="protein sequence ID" value="REE03536.1"/>
    <property type="molecule type" value="Genomic_DNA"/>
</dbReference>
<dbReference type="SMART" id="SM00955">
    <property type="entry name" value="RNB"/>
    <property type="match status" value="1"/>
</dbReference>
<accession>A0A3D9LD00</accession>
<feature type="region of interest" description="Disordered" evidence="1">
    <location>
        <begin position="507"/>
        <end position="539"/>
    </location>
</feature>
<dbReference type="InterPro" id="IPR001900">
    <property type="entry name" value="RNase_II/R"/>
</dbReference>
<reference evidence="3 4" key="1">
    <citation type="submission" date="2018-07" db="EMBL/GenBank/DDBJ databases">
        <title>Sequencing the genomes of 1000 actinobacteria strains.</title>
        <authorList>
            <person name="Klenk H.-P."/>
        </authorList>
    </citation>
    <scope>NUCLEOTIDE SEQUENCE [LARGE SCALE GENOMIC DNA]</scope>
    <source>
        <strain evidence="3 4">DSM 14442</strain>
    </source>
</reference>
<dbReference type="Pfam" id="PF00773">
    <property type="entry name" value="RNB"/>
    <property type="match status" value="1"/>
</dbReference>
<feature type="domain" description="RNB" evidence="2">
    <location>
        <begin position="55"/>
        <end position="392"/>
    </location>
</feature>
<dbReference type="OrthoDB" id="5800376at2"/>
<evidence type="ECO:0000313" key="4">
    <source>
        <dbReference type="Proteomes" id="UP000256727"/>
    </source>
</evidence>
<dbReference type="GO" id="GO:0003723">
    <property type="term" value="F:RNA binding"/>
    <property type="evidence" value="ECO:0007669"/>
    <property type="project" value="InterPro"/>
</dbReference>
<sequence>MAHYHLDLARSAAQTELASRLAALREEFSLPAAFPPEVLAEAEQAAANAVDRLPVNDRTDLPLLTIDPPGSTDLDQAVHLQRGRGRHSCPGEPAGPDESGALDDGFTVHYAIADVPAFIAPGGALDAETLRRGQTIYLPDGRIPLHPEVISEDTGSLLPGVDRGAYLWTFGLDRTGAVVSTTVERARVRSRKQLTYLEAQHRIDAGGDPDSTLALLKEVGLLRARLETTRGGASLRLPEQEITATDHGYQVLTAPALDVEDWNAQISLMTGIAAAHIMLEGGVGILRTMPPADPDAESRFRARTRALGHPWPQDQPYGEYLRELDTTRPQELAIMHAATSLFRGAGYTAFDGDTPEMAVQSAIASPYAHATAPLRRLVDRFVLATCLALENREDVPLGVRGLLQSLPAAMKDSSLVTSRATNAALDLVEAASLHGREGQEFNAVVISAPSPEQAEKARSQGRLSWGEIQVEQPPVLARFEGHAEAGQRIRAVLVTADMATRTVLFRVAGQAPPPRPAEVPGGALAPEDHADPVDWPHQG</sequence>
<dbReference type="GO" id="GO:0000175">
    <property type="term" value="F:3'-5'-RNA exonuclease activity"/>
    <property type="evidence" value="ECO:0007669"/>
    <property type="project" value="TreeGrafter"/>
</dbReference>
<comment type="caution">
    <text evidence="3">The sequence shown here is derived from an EMBL/GenBank/DDBJ whole genome shotgun (WGS) entry which is preliminary data.</text>
</comment>
<proteinExistence type="predicted"/>
<dbReference type="PANTHER" id="PTHR23355">
    <property type="entry name" value="RIBONUCLEASE"/>
    <property type="match status" value="1"/>
</dbReference>
<dbReference type="InterPro" id="IPR050180">
    <property type="entry name" value="RNR_Ribonuclease"/>
</dbReference>
<dbReference type="Proteomes" id="UP000256727">
    <property type="component" value="Unassembled WGS sequence"/>
</dbReference>
<dbReference type="GO" id="GO:0006402">
    <property type="term" value="P:mRNA catabolic process"/>
    <property type="evidence" value="ECO:0007669"/>
    <property type="project" value="TreeGrafter"/>
</dbReference>
<dbReference type="AlphaFoldDB" id="A0A3D9LD00"/>